<accession>A0A964TCF4</accession>
<evidence type="ECO:0000256" key="1">
    <source>
        <dbReference type="SAM" id="SignalP"/>
    </source>
</evidence>
<name>A0A964TCF4_9FLAO</name>
<feature type="chain" id="PRO_5036686118" description="TraB/GumN family protein" evidence="1">
    <location>
        <begin position="23"/>
        <end position="292"/>
    </location>
</feature>
<feature type="signal peptide" evidence="1">
    <location>
        <begin position="1"/>
        <end position="22"/>
    </location>
</feature>
<dbReference type="Pfam" id="PF18950">
    <property type="entry name" value="DUF5694"/>
    <property type="match status" value="1"/>
</dbReference>
<dbReference type="AlphaFoldDB" id="A0A964TCF4"/>
<evidence type="ECO:0000313" key="3">
    <source>
        <dbReference type="Proteomes" id="UP000667650"/>
    </source>
</evidence>
<reference evidence="2" key="1">
    <citation type="submission" date="2020-01" db="EMBL/GenBank/DDBJ databases">
        <title>Muricauda ochracea sp. nov., isolated from a tidal flat of Garorim bay in Korea.</title>
        <authorList>
            <person name="Kim D."/>
            <person name="Yoo Y."/>
            <person name="Kim J.-J."/>
        </authorList>
    </citation>
    <scope>NUCLEOTIDE SEQUENCE</scope>
    <source>
        <strain evidence="2">JGD-17</strain>
    </source>
</reference>
<dbReference type="Proteomes" id="UP000667650">
    <property type="component" value="Unassembled WGS sequence"/>
</dbReference>
<sequence>MAQKWGISLSIVLFVFSIHITAQESNSKTSTKQALLIGTFHYHNPGADVAKTKSFDILSEKSQTELETITQKIKAFDPNQIFVEWPYDEQEKLDSLYQLYLDNKYFTNDSLSDFYLKNEIFQLAFRAAKKSGLKSVKAIDYRNTEFPFDSLMTVVATSGQTDLQNVILKGIESFSRDFDEKIEQGISLLDLTYHLNSEQDRQISNLFHTEIPLLVGNSDNFIGPYLTAEWYRRNLYMWSLIQKGTRADDQRVMVLLGASHIALIKDFVDKNTNWNSLELEEVMKQESKSLKH</sequence>
<keyword evidence="1" id="KW-0732">Signal</keyword>
<evidence type="ECO:0008006" key="4">
    <source>
        <dbReference type="Google" id="ProtNLM"/>
    </source>
</evidence>
<keyword evidence="3" id="KW-1185">Reference proteome</keyword>
<comment type="caution">
    <text evidence="2">The sequence shown here is derived from an EMBL/GenBank/DDBJ whole genome shotgun (WGS) entry which is preliminary data.</text>
</comment>
<proteinExistence type="predicted"/>
<dbReference type="RefSeq" id="WP_166523720.1">
    <property type="nucleotide sequence ID" value="NZ_JAAABI010000003.1"/>
</dbReference>
<organism evidence="2 3">
    <name type="scientific">Flagellimonas ochracea</name>
    <dbReference type="NCBI Taxonomy" id="2696472"/>
    <lineage>
        <taxon>Bacteria</taxon>
        <taxon>Pseudomonadati</taxon>
        <taxon>Bacteroidota</taxon>
        <taxon>Flavobacteriia</taxon>
        <taxon>Flavobacteriales</taxon>
        <taxon>Flavobacteriaceae</taxon>
        <taxon>Flagellimonas</taxon>
    </lineage>
</organism>
<evidence type="ECO:0000313" key="2">
    <source>
        <dbReference type="EMBL" id="NAY92295.1"/>
    </source>
</evidence>
<dbReference type="InterPro" id="IPR043749">
    <property type="entry name" value="DUF5694"/>
</dbReference>
<protein>
    <recommendedName>
        <fullName evidence="4">TraB/GumN family protein</fullName>
    </recommendedName>
</protein>
<dbReference type="EMBL" id="JAAABI010000003">
    <property type="protein sequence ID" value="NAY92295.1"/>
    <property type="molecule type" value="Genomic_DNA"/>
</dbReference>
<gene>
    <name evidence="2" type="ORF">GTQ34_10225</name>
</gene>